<evidence type="ECO:0000313" key="2">
    <source>
        <dbReference type="Proteomes" id="UP000001793"/>
    </source>
</evidence>
<evidence type="ECO:0000313" key="1">
    <source>
        <dbReference type="EMBL" id="ABL96752.1"/>
    </source>
</evidence>
<dbReference type="RefSeq" id="YP_001039705.1">
    <property type="nucleotide sequence ID" value="NC_009015.1"/>
</dbReference>
<proteinExistence type="predicted"/>
<dbReference type="KEGG" id="vg:4818332"/>
<name>A1YZS5_9CAUD</name>
<dbReference type="EMBL" id="EF153632">
    <property type="protein sequence ID" value="ABL96752.1"/>
    <property type="molecule type" value="Genomic_DNA"/>
</dbReference>
<dbReference type="GeneID" id="4818332"/>
<protein>
    <submittedName>
        <fullName evidence="1">Uncharacterized protein</fullName>
    </submittedName>
</protein>
<gene>
    <name evidence="1" type="ORF">BcepF1.021</name>
</gene>
<dbReference type="Proteomes" id="UP000001793">
    <property type="component" value="Segment"/>
</dbReference>
<keyword evidence="2" id="KW-1185">Reference proteome</keyword>
<sequence length="58" mass="6746">MIMFTEAQLREFAKKCFLAGFEASAQGWNGEFGIRTDSDRKHLSDFADNEVRDIMEKR</sequence>
<organism evidence="1 2">
    <name type="scientific">Burkholderia phage BcepF1</name>
    <dbReference type="NCBI Taxonomy" id="2886897"/>
    <lineage>
        <taxon>Viruses</taxon>
        <taxon>Duplodnaviria</taxon>
        <taxon>Heunggongvirae</taxon>
        <taxon>Uroviricota</taxon>
        <taxon>Caudoviricetes</taxon>
        <taxon>Lindbergviridae</taxon>
        <taxon>Bcepfunavirus</taxon>
        <taxon>Bcepfunavirus bcepF1</taxon>
    </lineage>
</organism>
<reference evidence="1 2" key="1">
    <citation type="submission" date="2006-12" db="EMBL/GenBank/DDBJ databases">
        <title>Genomic analysis of Burkholderia ambifaria phage BcepF1, a member of the Bcep781- like phage supergroup.</title>
        <authorList>
            <person name="Summer E.J."/>
            <person name="Robinson S."/>
            <person name="Haines C."/>
            <person name="Adams B."/>
            <person name="Daggett M."/>
            <person name="Landua J."/>
            <person name="Swanson S."/>
            <person name="Vorndam W."/>
            <person name="Morrison W."/>
            <person name="Nail K."/>
            <person name="Gonzalez C."/>
            <person name="Young R."/>
        </authorList>
    </citation>
    <scope>NUCLEOTIDE SEQUENCE [LARGE SCALE GENOMIC DNA]</scope>
</reference>
<accession>A1YZS5</accession>